<evidence type="ECO:0000313" key="1">
    <source>
        <dbReference type="EMBL" id="OMJ93202.1"/>
    </source>
</evidence>
<keyword evidence="2" id="KW-1185">Reference proteome</keyword>
<dbReference type="Proteomes" id="UP000187209">
    <property type="component" value="Unassembled WGS sequence"/>
</dbReference>
<reference evidence="1 2" key="1">
    <citation type="submission" date="2016-11" db="EMBL/GenBank/DDBJ databases">
        <title>The macronuclear genome of Stentor coeruleus: a giant cell with tiny introns.</title>
        <authorList>
            <person name="Slabodnick M."/>
            <person name="Ruby J.G."/>
            <person name="Reiff S.B."/>
            <person name="Swart E.C."/>
            <person name="Gosai S."/>
            <person name="Prabakaran S."/>
            <person name="Witkowska E."/>
            <person name="Larue G.E."/>
            <person name="Fisher S."/>
            <person name="Freeman R.M."/>
            <person name="Gunawardena J."/>
            <person name="Chu W."/>
            <person name="Stover N.A."/>
            <person name="Gregory B.D."/>
            <person name="Nowacki M."/>
            <person name="Derisi J."/>
            <person name="Roy S.W."/>
            <person name="Marshall W.F."/>
            <person name="Sood P."/>
        </authorList>
    </citation>
    <scope>NUCLEOTIDE SEQUENCE [LARGE SCALE GENOMIC DNA]</scope>
    <source>
        <strain evidence="1">WM001</strain>
    </source>
</reference>
<dbReference type="AlphaFoldDB" id="A0A1R2CW19"/>
<gene>
    <name evidence="1" type="ORF">SteCoe_3902</name>
</gene>
<organism evidence="1 2">
    <name type="scientific">Stentor coeruleus</name>
    <dbReference type="NCBI Taxonomy" id="5963"/>
    <lineage>
        <taxon>Eukaryota</taxon>
        <taxon>Sar</taxon>
        <taxon>Alveolata</taxon>
        <taxon>Ciliophora</taxon>
        <taxon>Postciliodesmatophora</taxon>
        <taxon>Heterotrichea</taxon>
        <taxon>Heterotrichida</taxon>
        <taxon>Stentoridae</taxon>
        <taxon>Stentor</taxon>
    </lineage>
</organism>
<name>A0A1R2CW19_9CILI</name>
<proteinExistence type="predicted"/>
<sequence length="286" mass="33243">MIYKEQQSIENLLKEDKNFCKATPKVSKHDISSWNSEGIPSINLNIFSPTRKTFRKLNSRMKISRALAKTIIFQNSPLSKSLTITEPYEEQNDKSDIKKLNERYSTKDFTPVDEIPTFEVRFTNKLTKFQGQSRKKTESYKSKSLENNKPNVELTHFDLSFPENFKRQNRPNNSLSIYPQNYYENFFYDPQSGKTVKALKNDRSIGFNCTTPKIGERSVNVVHKKSYRQEHFLNLSVVTKKPSQSTLKTSIKELLSNFRLPKLQNRSPISGLIVYSSGIQNYPKPY</sequence>
<protein>
    <submittedName>
        <fullName evidence="1">Uncharacterized protein</fullName>
    </submittedName>
</protein>
<evidence type="ECO:0000313" key="2">
    <source>
        <dbReference type="Proteomes" id="UP000187209"/>
    </source>
</evidence>
<comment type="caution">
    <text evidence="1">The sequence shown here is derived from an EMBL/GenBank/DDBJ whole genome shotgun (WGS) entry which is preliminary data.</text>
</comment>
<dbReference type="EMBL" id="MPUH01000047">
    <property type="protein sequence ID" value="OMJ93202.1"/>
    <property type="molecule type" value="Genomic_DNA"/>
</dbReference>
<accession>A0A1R2CW19</accession>